<keyword evidence="1" id="KW-0812">Transmembrane</keyword>
<feature type="transmembrane region" description="Helical" evidence="1">
    <location>
        <begin position="12"/>
        <end position="33"/>
    </location>
</feature>
<evidence type="ECO:0000313" key="3">
    <source>
        <dbReference type="Proteomes" id="UP001596083"/>
    </source>
</evidence>
<reference evidence="3" key="1">
    <citation type="journal article" date="2019" name="Int. J. Syst. Evol. Microbiol.">
        <title>The Global Catalogue of Microorganisms (GCM) 10K type strain sequencing project: providing services to taxonomists for standard genome sequencing and annotation.</title>
        <authorList>
            <consortium name="The Broad Institute Genomics Platform"/>
            <consortium name="The Broad Institute Genome Sequencing Center for Infectious Disease"/>
            <person name="Wu L."/>
            <person name="Ma J."/>
        </authorList>
    </citation>
    <scope>NUCLEOTIDE SEQUENCE [LARGE SCALE GENOMIC DNA]</scope>
    <source>
        <strain evidence="3">CGMCC 4.7304</strain>
    </source>
</reference>
<keyword evidence="1" id="KW-0472">Membrane</keyword>
<accession>A0ABW0Z500</accession>
<gene>
    <name evidence="2" type="ORF">ACFP1Z_27445</name>
</gene>
<evidence type="ECO:0008006" key="4">
    <source>
        <dbReference type="Google" id="ProtNLM"/>
    </source>
</evidence>
<proteinExistence type="predicted"/>
<dbReference type="EMBL" id="JBHSPB010000021">
    <property type="protein sequence ID" value="MFC5723906.1"/>
    <property type="molecule type" value="Genomic_DNA"/>
</dbReference>
<comment type="caution">
    <text evidence="2">The sequence shown here is derived from an EMBL/GenBank/DDBJ whole genome shotgun (WGS) entry which is preliminary data.</text>
</comment>
<protein>
    <recommendedName>
        <fullName evidence="4">DUF4229 domain-containing protein</fullName>
    </recommendedName>
</protein>
<evidence type="ECO:0000256" key="1">
    <source>
        <dbReference type="SAM" id="Phobius"/>
    </source>
</evidence>
<dbReference type="RefSeq" id="WP_390320326.1">
    <property type="nucleotide sequence ID" value="NZ_JBHSPB010000021.1"/>
</dbReference>
<name>A0ABW0Z500_9ACTN</name>
<organism evidence="2 3">
    <name type="scientific">Streptomyces gamaensis</name>
    <dbReference type="NCBI Taxonomy" id="1763542"/>
    <lineage>
        <taxon>Bacteria</taxon>
        <taxon>Bacillati</taxon>
        <taxon>Actinomycetota</taxon>
        <taxon>Actinomycetes</taxon>
        <taxon>Kitasatosporales</taxon>
        <taxon>Streptomycetaceae</taxon>
        <taxon>Streptomyces</taxon>
    </lineage>
</organism>
<sequence>MERYLDLMLLRFGLVAGGIVVLALVAFAVAVTLKRRGGLDRARRYADPAVRAAARAAARRLEGDSSRSRRGDGRR</sequence>
<keyword evidence="3" id="KW-1185">Reference proteome</keyword>
<keyword evidence="1" id="KW-1133">Transmembrane helix</keyword>
<dbReference type="Proteomes" id="UP001596083">
    <property type="component" value="Unassembled WGS sequence"/>
</dbReference>
<evidence type="ECO:0000313" key="2">
    <source>
        <dbReference type="EMBL" id="MFC5723906.1"/>
    </source>
</evidence>